<keyword evidence="2" id="KW-0812">Transmembrane</keyword>
<evidence type="ECO:0000256" key="2">
    <source>
        <dbReference type="SAM" id="Phobius"/>
    </source>
</evidence>
<dbReference type="OrthoDB" id="4820020at2"/>
<organism evidence="3 4">
    <name type="scientific">Nesterenkonia salmonea</name>
    <dbReference type="NCBI Taxonomy" id="1804987"/>
    <lineage>
        <taxon>Bacteria</taxon>
        <taxon>Bacillati</taxon>
        <taxon>Actinomycetota</taxon>
        <taxon>Actinomycetes</taxon>
        <taxon>Micrococcales</taxon>
        <taxon>Micrococcaceae</taxon>
        <taxon>Nesterenkonia</taxon>
    </lineage>
</organism>
<reference evidence="3 4" key="1">
    <citation type="submission" date="2019-05" db="EMBL/GenBank/DDBJ databases">
        <title>Nesterenkonia sp. GY074 isolated from the Southern Atlantic Ocean.</title>
        <authorList>
            <person name="Zhang G."/>
        </authorList>
    </citation>
    <scope>NUCLEOTIDE SEQUENCE [LARGE SCALE GENOMIC DNA]</scope>
    <source>
        <strain evidence="3 4">GY074</strain>
    </source>
</reference>
<dbReference type="AlphaFoldDB" id="A0A5R9B7J5"/>
<evidence type="ECO:0000256" key="1">
    <source>
        <dbReference type="SAM" id="MobiDB-lite"/>
    </source>
</evidence>
<sequence>MSRLTFGNIVKLGLALFFFIFASFYVLIIGVAAKNKRVIVEGAIYAAMFSLAMVLTWAESLAALLGLLSLGASAVRSFMLRDLWLPKRNRGAPQQFDPVRPQPPIQPPAQQSQAPAPIAPVKDDLSPSLAWVSSHAKQNKHRLPADSYVTILETCHTLDAVIDAERRQPTADATFEYELTAMVREYLPSVVQGYLAVPGAMANDKQPNGKTPNEELADQLQLLSGQADSLHASRHSHTSAELTTTGNFLRQRFGHHQRDGFDFGIG</sequence>
<keyword evidence="4" id="KW-1185">Reference proteome</keyword>
<dbReference type="RefSeq" id="WP_138254108.1">
    <property type="nucleotide sequence ID" value="NZ_VAVZ01000048.1"/>
</dbReference>
<dbReference type="EMBL" id="VAVZ01000048">
    <property type="protein sequence ID" value="TLP93293.1"/>
    <property type="molecule type" value="Genomic_DNA"/>
</dbReference>
<proteinExistence type="predicted"/>
<protein>
    <submittedName>
        <fullName evidence="3">Uncharacterized protein</fullName>
    </submittedName>
</protein>
<accession>A0A5R9B7J5</accession>
<evidence type="ECO:0000313" key="4">
    <source>
        <dbReference type="Proteomes" id="UP000310458"/>
    </source>
</evidence>
<feature type="region of interest" description="Disordered" evidence="1">
    <location>
        <begin position="95"/>
        <end position="118"/>
    </location>
</feature>
<keyword evidence="2" id="KW-0472">Membrane</keyword>
<comment type="caution">
    <text evidence="3">The sequence shown here is derived from an EMBL/GenBank/DDBJ whole genome shotgun (WGS) entry which is preliminary data.</text>
</comment>
<feature type="transmembrane region" description="Helical" evidence="2">
    <location>
        <begin position="12"/>
        <end position="31"/>
    </location>
</feature>
<evidence type="ECO:0000313" key="3">
    <source>
        <dbReference type="EMBL" id="TLP93293.1"/>
    </source>
</evidence>
<name>A0A5R9B7J5_9MICC</name>
<dbReference type="Proteomes" id="UP000310458">
    <property type="component" value="Unassembled WGS sequence"/>
</dbReference>
<keyword evidence="2" id="KW-1133">Transmembrane helix</keyword>
<feature type="compositionally biased region" description="Low complexity" evidence="1">
    <location>
        <begin position="108"/>
        <end position="118"/>
    </location>
</feature>
<gene>
    <name evidence="3" type="ORF">FEF26_13725</name>
</gene>